<feature type="transmembrane region" description="Helical" evidence="8">
    <location>
        <begin position="6"/>
        <end position="31"/>
    </location>
</feature>
<proteinExistence type="predicted"/>
<comment type="subcellular location">
    <subcellularLocation>
        <location evidence="1">Membrane</location>
        <topology evidence="1">Multi-pass membrane protein</topology>
    </subcellularLocation>
</comment>
<dbReference type="SUPFAM" id="SSF81321">
    <property type="entry name" value="Family A G protein-coupled receptor-like"/>
    <property type="match status" value="1"/>
</dbReference>
<comment type="caution">
    <text evidence="10">The sequence shown here is derived from an EMBL/GenBank/DDBJ whole genome shotgun (WGS) entry which is preliminary data.</text>
</comment>
<dbReference type="EMBL" id="CAJHNH020000435">
    <property type="protein sequence ID" value="CAG5117668.1"/>
    <property type="molecule type" value="Genomic_DNA"/>
</dbReference>
<dbReference type="Proteomes" id="UP000678393">
    <property type="component" value="Unassembled WGS sequence"/>
</dbReference>
<evidence type="ECO:0000313" key="10">
    <source>
        <dbReference type="EMBL" id="CAG5117668.1"/>
    </source>
</evidence>
<reference evidence="10" key="1">
    <citation type="submission" date="2021-04" db="EMBL/GenBank/DDBJ databases">
        <authorList>
            <consortium name="Molecular Ecology Group"/>
        </authorList>
    </citation>
    <scope>NUCLEOTIDE SEQUENCE</scope>
</reference>
<feature type="transmembrane region" description="Helical" evidence="8">
    <location>
        <begin position="82"/>
        <end position="101"/>
    </location>
</feature>
<evidence type="ECO:0000313" key="11">
    <source>
        <dbReference type="Proteomes" id="UP000678393"/>
    </source>
</evidence>
<name>A0A8S3YMS4_9EUPU</name>
<dbReference type="AlphaFoldDB" id="A0A8S3YMS4"/>
<evidence type="ECO:0000256" key="3">
    <source>
        <dbReference type="ARBA" id="ARBA00022989"/>
    </source>
</evidence>
<evidence type="ECO:0000256" key="4">
    <source>
        <dbReference type="ARBA" id="ARBA00023040"/>
    </source>
</evidence>
<evidence type="ECO:0000256" key="5">
    <source>
        <dbReference type="ARBA" id="ARBA00023136"/>
    </source>
</evidence>
<dbReference type="OrthoDB" id="5950040at2759"/>
<dbReference type="PRINTS" id="PR00237">
    <property type="entry name" value="GPCRRHODOPSN"/>
</dbReference>
<sequence length="338" mass="37820">MGVDDLIFVIIISLTLSVTVIFNIVLLVVILITPKMLTPTNILICNLAVSDIFLSGMVTSQNVHDISHASLDYFEGDFSCRLVNFSPLVCVMASIYSMVAVSFERKQAIVVTQHRKTTMTQAVLVVPIIWLLSLIFCIPTIHEYTQYVEDTGNGTLIIRCGSHGVSRTFSIINGIGILLLAYIVPLVILVVNYGSIVLFFRSRRLIGDVTESNGLTTRALFEIRINVVKMLTLMSALFTVSWLPYFVLLIIEELATRLTPTAQLRISLSVLSTTYNFGLNVFYNRNLRTVLKAMVMCQKVSTKKNTVFIANHRRQSQASPACEVIRSKKVLDFKHGYI</sequence>
<evidence type="ECO:0000256" key="1">
    <source>
        <dbReference type="ARBA" id="ARBA00004141"/>
    </source>
</evidence>
<feature type="transmembrane region" description="Helical" evidence="8">
    <location>
        <begin position="263"/>
        <end position="283"/>
    </location>
</feature>
<evidence type="ECO:0000256" key="7">
    <source>
        <dbReference type="ARBA" id="ARBA00023224"/>
    </source>
</evidence>
<keyword evidence="7" id="KW-0807">Transducer</keyword>
<dbReference type="InterPro" id="IPR017452">
    <property type="entry name" value="GPCR_Rhodpsn_7TM"/>
</dbReference>
<gene>
    <name evidence="10" type="ORF">CUNI_LOCUS3226</name>
</gene>
<organism evidence="10 11">
    <name type="scientific">Candidula unifasciata</name>
    <dbReference type="NCBI Taxonomy" id="100452"/>
    <lineage>
        <taxon>Eukaryota</taxon>
        <taxon>Metazoa</taxon>
        <taxon>Spiralia</taxon>
        <taxon>Lophotrochozoa</taxon>
        <taxon>Mollusca</taxon>
        <taxon>Gastropoda</taxon>
        <taxon>Heterobranchia</taxon>
        <taxon>Euthyneura</taxon>
        <taxon>Panpulmonata</taxon>
        <taxon>Eupulmonata</taxon>
        <taxon>Stylommatophora</taxon>
        <taxon>Helicina</taxon>
        <taxon>Helicoidea</taxon>
        <taxon>Geomitridae</taxon>
        <taxon>Candidula</taxon>
    </lineage>
</organism>
<dbReference type="PANTHER" id="PTHR45695">
    <property type="entry name" value="LEUCOKININ RECEPTOR-RELATED"/>
    <property type="match status" value="1"/>
</dbReference>
<keyword evidence="5 8" id="KW-0472">Membrane</keyword>
<feature type="transmembrane region" description="Helical" evidence="8">
    <location>
        <begin position="122"/>
        <end position="141"/>
    </location>
</feature>
<dbReference type="CDD" id="cd00637">
    <property type="entry name" value="7tm_classA_rhodopsin-like"/>
    <property type="match status" value="1"/>
</dbReference>
<keyword evidence="4" id="KW-0297">G-protein coupled receptor</keyword>
<evidence type="ECO:0000256" key="2">
    <source>
        <dbReference type="ARBA" id="ARBA00022692"/>
    </source>
</evidence>
<dbReference type="PROSITE" id="PS50262">
    <property type="entry name" value="G_PROTEIN_RECEP_F1_2"/>
    <property type="match status" value="1"/>
</dbReference>
<evidence type="ECO:0000259" key="9">
    <source>
        <dbReference type="PROSITE" id="PS50262"/>
    </source>
</evidence>
<accession>A0A8S3YMS4</accession>
<keyword evidence="2 8" id="KW-0812">Transmembrane</keyword>
<evidence type="ECO:0000256" key="8">
    <source>
        <dbReference type="SAM" id="Phobius"/>
    </source>
</evidence>
<feature type="transmembrane region" description="Helical" evidence="8">
    <location>
        <begin position="230"/>
        <end position="251"/>
    </location>
</feature>
<dbReference type="Gene3D" id="1.20.1070.10">
    <property type="entry name" value="Rhodopsin 7-helix transmembrane proteins"/>
    <property type="match status" value="1"/>
</dbReference>
<feature type="transmembrane region" description="Helical" evidence="8">
    <location>
        <begin position="171"/>
        <end position="200"/>
    </location>
</feature>
<dbReference type="InterPro" id="IPR000276">
    <property type="entry name" value="GPCR_Rhodpsn"/>
</dbReference>
<keyword evidence="6" id="KW-0675">Receptor</keyword>
<protein>
    <recommendedName>
        <fullName evidence="9">G-protein coupled receptors family 1 profile domain-containing protein</fullName>
    </recommendedName>
</protein>
<feature type="domain" description="G-protein coupled receptors family 1 profile" evidence="9">
    <location>
        <begin position="22"/>
        <end position="280"/>
    </location>
</feature>
<keyword evidence="3 8" id="KW-1133">Transmembrane helix</keyword>
<keyword evidence="11" id="KW-1185">Reference proteome</keyword>
<evidence type="ECO:0000256" key="6">
    <source>
        <dbReference type="ARBA" id="ARBA00023170"/>
    </source>
</evidence>
<dbReference type="GO" id="GO:0005886">
    <property type="term" value="C:plasma membrane"/>
    <property type="evidence" value="ECO:0007669"/>
    <property type="project" value="TreeGrafter"/>
</dbReference>
<dbReference type="GO" id="GO:0004930">
    <property type="term" value="F:G protein-coupled receptor activity"/>
    <property type="evidence" value="ECO:0007669"/>
    <property type="project" value="UniProtKB-KW"/>
</dbReference>
<dbReference type="Pfam" id="PF00001">
    <property type="entry name" value="7tm_1"/>
    <property type="match status" value="1"/>
</dbReference>
<dbReference type="PANTHER" id="PTHR45695:SF9">
    <property type="entry name" value="LEUCOKININ RECEPTOR"/>
    <property type="match status" value="1"/>
</dbReference>
<feature type="transmembrane region" description="Helical" evidence="8">
    <location>
        <begin position="43"/>
        <end position="62"/>
    </location>
</feature>